<name>A0A0B2VER8_TOXCA</name>
<evidence type="ECO:0000313" key="3">
    <source>
        <dbReference type="Proteomes" id="UP000031036"/>
    </source>
</evidence>
<keyword evidence="1" id="KW-0812">Transmembrane</keyword>
<keyword evidence="1" id="KW-1133">Transmembrane helix</keyword>
<feature type="non-terminal residue" evidence="2">
    <location>
        <position position="151"/>
    </location>
</feature>
<dbReference type="AlphaFoldDB" id="A0A0B2VER8"/>
<feature type="transmembrane region" description="Helical" evidence="1">
    <location>
        <begin position="108"/>
        <end position="126"/>
    </location>
</feature>
<gene>
    <name evidence="2" type="ORF">Tcan_00551</name>
</gene>
<protein>
    <submittedName>
        <fullName evidence="2">Uncharacterized protein</fullName>
    </submittedName>
</protein>
<sequence>KFDVWLEASPQYQAKIKLAARRTLHCSIEHEWTSTRSGRTDIYGMHLLIQTLRLDAELFSCEPANFMQPRPLRALTAFASSFGARAANATKEQNLVSAFFLERNRKKLGALYTGAGAVFSIMYGIYCSIRKNCDCVFSYSPPNLTFQYSLT</sequence>
<dbReference type="EMBL" id="JPKZ01001900">
    <property type="protein sequence ID" value="KHN79510.1"/>
    <property type="molecule type" value="Genomic_DNA"/>
</dbReference>
<organism evidence="2 3">
    <name type="scientific">Toxocara canis</name>
    <name type="common">Canine roundworm</name>
    <dbReference type="NCBI Taxonomy" id="6265"/>
    <lineage>
        <taxon>Eukaryota</taxon>
        <taxon>Metazoa</taxon>
        <taxon>Ecdysozoa</taxon>
        <taxon>Nematoda</taxon>
        <taxon>Chromadorea</taxon>
        <taxon>Rhabditida</taxon>
        <taxon>Spirurina</taxon>
        <taxon>Ascaridomorpha</taxon>
        <taxon>Ascaridoidea</taxon>
        <taxon>Toxocaridae</taxon>
        <taxon>Toxocara</taxon>
    </lineage>
</organism>
<evidence type="ECO:0000256" key="1">
    <source>
        <dbReference type="SAM" id="Phobius"/>
    </source>
</evidence>
<dbReference type="Proteomes" id="UP000031036">
    <property type="component" value="Unassembled WGS sequence"/>
</dbReference>
<comment type="caution">
    <text evidence="2">The sequence shown here is derived from an EMBL/GenBank/DDBJ whole genome shotgun (WGS) entry which is preliminary data.</text>
</comment>
<keyword evidence="1" id="KW-0472">Membrane</keyword>
<reference evidence="2 3" key="1">
    <citation type="submission" date="2014-11" db="EMBL/GenBank/DDBJ databases">
        <title>Genetic blueprint of the zoonotic pathogen Toxocara canis.</title>
        <authorList>
            <person name="Zhu X.-Q."/>
            <person name="Korhonen P.K."/>
            <person name="Cai H."/>
            <person name="Young N.D."/>
            <person name="Nejsum P."/>
            <person name="von Samson-Himmelstjerna G."/>
            <person name="Boag P.R."/>
            <person name="Tan P."/>
            <person name="Li Q."/>
            <person name="Min J."/>
            <person name="Yang Y."/>
            <person name="Wang X."/>
            <person name="Fang X."/>
            <person name="Hall R.S."/>
            <person name="Hofmann A."/>
            <person name="Sternberg P.W."/>
            <person name="Jex A.R."/>
            <person name="Gasser R.B."/>
        </authorList>
    </citation>
    <scope>NUCLEOTIDE SEQUENCE [LARGE SCALE GENOMIC DNA]</scope>
    <source>
        <strain evidence="2">PN_DK_2014</strain>
    </source>
</reference>
<proteinExistence type="predicted"/>
<feature type="non-terminal residue" evidence="2">
    <location>
        <position position="1"/>
    </location>
</feature>
<keyword evidence="3" id="KW-1185">Reference proteome</keyword>
<evidence type="ECO:0000313" key="2">
    <source>
        <dbReference type="EMBL" id="KHN79510.1"/>
    </source>
</evidence>
<accession>A0A0B2VER8</accession>